<accession>A0A1H8K3K7</accession>
<name>A0A1H8K3K7_9MICO</name>
<dbReference type="OrthoDB" id="5188303at2"/>
<sequence>MGKARNLGSTGDPSGRPASLGQPGSLSSPGQPGEPNVLADSAGQPWTGREFEANLDAGDDGSAPAALAAALARFHAREVGEESVIDAIRGSRLLIPLVTKLGEAALNARGQTIDKTQELSIITVAGPDGRTVLPAFSSTAAMTAWNPLARPVPADAVRVALAAAQENTDLVVLDPTSPSEFVIRRPALWAIAQSLPWTPSYASRHVADAFRTSIATELSVLTVALSAGDPLARLDGPELVVQLELVDGLTQADLDAILSRLGMRWSENETITTGVDSLRVKLVASA</sequence>
<dbReference type="EMBL" id="SOFF01000003">
    <property type="protein sequence ID" value="TFB95127.1"/>
    <property type="molecule type" value="Genomic_DNA"/>
</dbReference>
<feature type="region of interest" description="Disordered" evidence="1">
    <location>
        <begin position="1"/>
        <end position="45"/>
    </location>
</feature>
<dbReference type="Pfam" id="PF07179">
    <property type="entry name" value="SseB"/>
    <property type="match status" value="1"/>
</dbReference>
<feature type="domain" description="SseB protein N-terminal" evidence="2">
    <location>
        <begin position="67"/>
        <end position="190"/>
    </location>
</feature>
<feature type="compositionally biased region" description="Low complexity" evidence="1">
    <location>
        <begin position="17"/>
        <end position="33"/>
    </location>
</feature>
<evidence type="ECO:0000313" key="3">
    <source>
        <dbReference type="EMBL" id="TFB95127.1"/>
    </source>
</evidence>
<evidence type="ECO:0000313" key="4">
    <source>
        <dbReference type="Proteomes" id="UP000297654"/>
    </source>
</evidence>
<protein>
    <submittedName>
        <fullName evidence="3">SseB family protein</fullName>
    </submittedName>
</protein>
<dbReference type="Proteomes" id="UP000297654">
    <property type="component" value="Unassembled WGS sequence"/>
</dbReference>
<organism evidence="3 4">
    <name type="scientific">Cryobacterium luteum</name>
    <dbReference type="NCBI Taxonomy" id="1424661"/>
    <lineage>
        <taxon>Bacteria</taxon>
        <taxon>Bacillati</taxon>
        <taxon>Actinomycetota</taxon>
        <taxon>Actinomycetes</taxon>
        <taxon>Micrococcales</taxon>
        <taxon>Microbacteriaceae</taxon>
        <taxon>Cryobacterium</taxon>
    </lineage>
</organism>
<reference evidence="3 4" key="1">
    <citation type="submission" date="2019-03" db="EMBL/GenBank/DDBJ databases">
        <title>Genomics of glacier-inhabiting Cryobacterium strains.</title>
        <authorList>
            <person name="Liu Q."/>
            <person name="Xin Y.-H."/>
        </authorList>
    </citation>
    <scope>NUCLEOTIDE SEQUENCE [LARGE SCALE GENOMIC DNA]</scope>
    <source>
        <strain evidence="3 4">Hh15</strain>
    </source>
</reference>
<proteinExistence type="predicted"/>
<evidence type="ECO:0000259" key="2">
    <source>
        <dbReference type="Pfam" id="PF07179"/>
    </source>
</evidence>
<comment type="caution">
    <text evidence="3">The sequence shown here is derived from an EMBL/GenBank/DDBJ whole genome shotgun (WGS) entry which is preliminary data.</text>
</comment>
<keyword evidence="4" id="KW-1185">Reference proteome</keyword>
<dbReference type="STRING" id="1424661.SAMN05216281_11729"/>
<dbReference type="InterPro" id="IPR009839">
    <property type="entry name" value="SseB_N"/>
</dbReference>
<evidence type="ECO:0000256" key="1">
    <source>
        <dbReference type="SAM" id="MobiDB-lite"/>
    </source>
</evidence>
<gene>
    <name evidence="3" type="ORF">E3O10_00820</name>
</gene>
<dbReference type="AlphaFoldDB" id="A0A1H8K3K7"/>